<accession>A0A921K7U3</accession>
<evidence type="ECO:0000256" key="1">
    <source>
        <dbReference type="ARBA" id="ARBA00004651"/>
    </source>
</evidence>
<name>A0A921K7U3_9MICC</name>
<evidence type="ECO:0000256" key="3">
    <source>
        <dbReference type="ARBA" id="ARBA00022692"/>
    </source>
</evidence>
<sequence>MLDAYPILTLLPPLVAIVLVIATKKVLISLGAGIVTAGLLLADFNPLTMLVTIGEAVLRLVWVDDAINWYTILIVAFLFQLGIVTALVMMSGGASSFTEWAAKRIRKRRGAKILTGLLGMLIFIDDYFNALAVGQVARPITDRYRVSRAKLAYLIDSSSAPVVVLMPLSSWGATIMGIMAPLLGASALMLTQLEAFVLSAAMNYYAIAALVLLWLTILWGLDFGSMRTEEQRAVQGGGLQNPNDDTPDPFAEDMPKHEPGAMRALIIPFAMLIIGVVAGMYVTGGMLGESWGVLDTLEAADVAIALNVGGIAALIVAAYYCIRYTKGNPEFTAGTKRRGTLHGAKSMLPPVLILLFAWALADLISEMGTGEYLASVVEAVALPTVWLIPVLFVVAGIMAFATGTSWGAFGILLPLAGEMMNAVEGGEAYLIASFGAVLAGAVWGDHSSPISDTTILSSTGAACAVPTHVATQLPYAFVGALSALIGYATYALTHSGVIGLVTTLVLVVAIAAMIRKVRPPIPDPETPVVSHSQE</sequence>
<evidence type="ECO:0000256" key="6">
    <source>
        <dbReference type="SAM" id="Phobius"/>
    </source>
</evidence>
<comment type="caution">
    <text evidence="8">The sequence shown here is derived from an EMBL/GenBank/DDBJ whole genome shotgun (WGS) entry which is preliminary data.</text>
</comment>
<dbReference type="EMBL" id="DYXC01000104">
    <property type="protein sequence ID" value="HJF15037.1"/>
    <property type="molecule type" value="Genomic_DNA"/>
</dbReference>
<dbReference type="PANTHER" id="PTHR43478">
    <property type="entry name" value="NA+/H+ ANTIPORTER-RELATED"/>
    <property type="match status" value="1"/>
</dbReference>
<evidence type="ECO:0000256" key="2">
    <source>
        <dbReference type="ARBA" id="ARBA00022475"/>
    </source>
</evidence>
<dbReference type="AlphaFoldDB" id="A0A921K7U3"/>
<evidence type="ECO:0000259" key="7">
    <source>
        <dbReference type="Pfam" id="PF03553"/>
    </source>
</evidence>
<protein>
    <submittedName>
        <fullName evidence="8">Na+/H+ antiporter NhaC family protein</fullName>
    </submittedName>
</protein>
<feature type="transmembrane region" description="Helical" evidence="6">
    <location>
        <begin position="264"/>
        <end position="282"/>
    </location>
</feature>
<keyword evidence="2" id="KW-1003">Cell membrane</keyword>
<keyword evidence="5 6" id="KW-0472">Membrane</keyword>
<dbReference type="RefSeq" id="WP_303906408.1">
    <property type="nucleotide sequence ID" value="NZ_DYXC01000104.1"/>
</dbReference>
<feature type="domain" description="Na+/H+ antiporter NhaC-like C-terminal" evidence="7">
    <location>
        <begin position="162"/>
        <end position="489"/>
    </location>
</feature>
<evidence type="ECO:0000313" key="8">
    <source>
        <dbReference type="EMBL" id="HJF15037.1"/>
    </source>
</evidence>
<evidence type="ECO:0000256" key="4">
    <source>
        <dbReference type="ARBA" id="ARBA00022989"/>
    </source>
</evidence>
<proteinExistence type="predicted"/>
<dbReference type="Proteomes" id="UP000703315">
    <property type="component" value="Unassembled WGS sequence"/>
</dbReference>
<gene>
    <name evidence="8" type="ORF">K8V32_09595</name>
</gene>
<evidence type="ECO:0000256" key="5">
    <source>
        <dbReference type="ARBA" id="ARBA00023136"/>
    </source>
</evidence>
<reference evidence="8" key="2">
    <citation type="submission" date="2021-09" db="EMBL/GenBank/DDBJ databases">
        <authorList>
            <person name="Gilroy R."/>
        </authorList>
    </citation>
    <scope>NUCLEOTIDE SEQUENCE</scope>
    <source>
        <strain evidence="8">ChiHjej13B12-14962</strain>
    </source>
</reference>
<feature type="transmembrane region" description="Helical" evidence="6">
    <location>
        <begin position="67"/>
        <end position="90"/>
    </location>
</feature>
<organism evidence="8 9">
    <name type="scientific">Enteractinococcus helveticum</name>
    <dbReference type="NCBI Taxonomy" id="1837282"/>
    <lineage>
        <taxon>Bacteria</taxon>
        <taxon>Bacillati</taxon>
        <taxon>Actinomycetota</taxon>
        <taxon>Actinomycetes</taxon>
        <taxon>Micrococcales</taxon>
        <taxon>Micrococcaceae</taxon>
    </lineage>
</organism>
<feature type="transmembrane region" description="Helical" evidence="6">
    <location>
        <begin position="6"/>
        <end position="22"/>
    </location>
</feature>
<feature type="transmembrane region" description="Helical" evidence="6">
    <location>
        <begin position="428"/>
        <end position="444"/>
    </location>
</feature>
<feature type="transmembrane region" description="Helical" evidence="6">
    <location>
        <begin position="204"/>
        <end position="221"/>
    </location>
</feature>
<dbReference type="GO" id="GO:0005886">
    <property type="term" value="C:plasma membrane"/>
    <property type="evidence" value="ECO:0007669"/>
    <property type="project" value="UniProtKB-SubCell"/>
</dbReference>
<dbReference type="PANTHER" id="PTHR43478:SF1">
    <property type="entry name" value="NA+_H+ ANTIPORTER NHAC-LIKE C-TERMINAL DOMAIN-CONTAINING PROTEIN"/>
    <property type="match status" value="1"/>
</dbReference>
<feature type="transmembrane region" description="Helical" evidence="6">
    <location>
        <begin position="491"/>
        <end position="514"/>
    </location>
</feature>
<keyword evidence="3 6" id="KW-0812">Transmembrane</keyword>
<dbReference type="Pfam" id="PF03553">
    <property type="entry name" value="Na_H_antiporter"/>
    <property type="match status" value="1"/>
</dbReference>
<dbReference type="InterPro" id="IPR018461">
    <property type="entry name" value="Na/H_Antiport_NhaC-like_C"/>
</dbReference>
<feature type="transmembrane region" description="Helical" evidence="6">
    <location>
        <begin position="343"/>
        <end position="365"/>
    </location>
</feature>
<reference evidence="8" key="1">
    <citation type="journal article" date="2021" name="PeerJ">
        <title>Extensive microbial diversity within the chicken gut microbiome revealed by metagenomics and culture.</title>
        <authorList>
            <person name="Gilroy R."/>
            <person name="Ravi A."/>
            <person name="Getino M."/>
            <person name="Pursley I."/>
            <person name="Horton D.L."/>
            <person name="Alikhan N.F."/>
            <person name="Baker D."/>
            <person name="Gharbi K."/>
            <person name="Hall N."/>
            <person name="Watson M."/>
            <person name="Adriaenssens E.M."/>
            <person name="Foster-Nyarko E."/>
            <person name="Jarju S."/>
            <person name="Secka A."/>
            <person name="Antonio M."/>
            <person name="Oren A."/>
            <person name="Chaudhuri R.R."/>
            <person name="La Ragione R."/>
            <person name="Hildebrand F."/>
            <person name="Pallen M.J."/>
        </authorList>
    </citation>
    <scope>NUCLEOTIDE SEQUENCE</scope>
    <source>
        <strain evidence="8">ChiHjej13B12-14962</strain>
    </source>
</reference>
<feature type="transmembrane region" description="Helical" evidence="6">
    <location>
        <begin position="27"/>
        <end position="47"/>
    </location>
</feature>
<feature type="transmembrane region" description="Helical" evidence="6">
    <location>
        <begin position="385"/>
        <end position="416"/>
    </location>
</feature>
<comment type="subcellular location">
    <subcellularLocation>
        <location evidence="1">Cell membrane</location>
        <topology evidence="1">Multi-pass membrane protein</topology>
    </subcellularLocation>
</comment>
<evidence type="ECO:0000313" key="9">
    <source>
        <dbReference type="Proteomes" id="UP000703315"/>
    </source>
</evidence>
<keyword evidence="4 6" id="KW-1133">Transmembrane helix</keyword>
<feature type="transmembrane region" description="Helical" evidence="6">
    <location>
        <begin position="302"/>
        <end position="322"/>
    </location>
</feature>